<dbReference type="EMBL" id="JADWDJ010000017">
    <property type="protein sequence ID" value="KAG5267927.1"/>
    <property type="molecule type" value="Genomic_DNA"/>
</dbReference>
<feature type="coiled-coil region" evidence="1">
    <location>
        <begin position="99"/>
        <end position="140"/>
    </location>
</feature>
<comment type="caution">
    <text evidence="3">The sequence shown here is derived from an EMBL/GenBank/DDBJ whole genome shotgun (WGS) entry which is preliminary data.</text>
</comment>
<dbReference type="Proteomes" id="UP000823561">
    <property type="component" value="Chromosome 17"/>
</dbReference>
<evidence type="ECO:0000313" key="4">
    <source>
        <dbReference type="Proteomes" id="UP000823561"/>
    </source>
</evidence>
<keyword evidence="2" id="KW-0812">Transmembrane</keyword>
<keyword evidence="1" id="KW-0175">Coiled coil</keyword>
<feature type="transmembrane region" description="Helical" evidence="2">
    <location>
        <begin position="146"/>
        <end position="170"/>
    </location>
</feature>
<evidence type="ECO:0000256" key="1">
    <source>
        <dbReference type="SAM" id="Coils"/>
    </source>
</evidence>
<feature type="coiled-coil region" evidence="1">
    <location>
        <begin position="176"/>
        <end position="210"/>
    </location>
</feature>
<sequence length="333" mass="36546">MESNTSSDQEVTRAIILSLRDGISSFNSLCDSILNMDLTSPDTFDYEHIRVLIVNTEQAMRKTTQEAEGKLGKLDEDTENLTAQLHALAKVRDDNILNLDHLKTKLDAETQSLKNSEETLEQARTLLQNNEDVLNKQRSRKSTATAIAGASPAMLIVPVIGWIAAIAMAAGGGVEISEAEKAVHVAKEEVEKAECQVKTFSDKVSDYQSKISKSECDIRQTDGELERVRGRISGVQQQRVALAEFQVQMRDTVHLLGCLNGAANALELQTKRSILLEPVMKVIGEMVKVAGGILGKEILEDADLTNLINAMREKSRRLADICASHDSSVLSPY</sequence>
<name>A0AAV6G351_9TELE</name>
<protein>
    <submittedName>
        <fullName evidence="3">Uncharacterized protein</fullName>
    </submittedName>
</protein>
<gene>
    <name evidence="3" type="ORF">AALO_G00227520</name>
</gene>
<keyword evidence="4" id="KW-1185">Reference proteome</keyword>
<accession>A0AAV6G351</accession>
<keyword evidence="2" id="KW-0472">Membrane</keyword>
<dbReference type="AlphaFoldDB" id="A0AAV6G351"/>
<dbReference type="SUPFAM" id="SSF58100">
    <property type="entry name" value="Bacterial hemolysins"/>
    <property type="match status" value="1"/>
</dbReference>
<keyword evidence="2" id="KW-1133">Transmembrane helix</keyword>
<proteinExistence type="predicted"/>
<reference evidence="3 4" key="1">
    <citation type="submission" date="2020-10" db="EMBL/GenBank/DDBJ databases">
        <title>Chromosome-scale genome assembly of the Allis shad, Alosa alosa.</title>
        <authorList>
            <person name="Margot Z."/>
            <person name="Christophe K."/>
            <person name="Cabau C."/>
            <person name="Louis A."/>
            <person name="Berthelot C."/>
            <person name="Parey E."/>
            <person name="Roest Crollius H."/>
            <person name="Montfort J."/>
            <person name="Robinson-Rechavi M."/>
            <person name="Bucao C."/>
            <person name="Bouchez O."/>
            <person name="Gislard M."/>
            <person name="Lluch J."/>
            <person name="Milhes M."/>
            <person name="Lampietro C."/>
            <person name="Lopez Roques C."/>
            <person name="Donnadieu C."/>
            <person name="Braasch I."/>
            <person name="Desvignes T."/>
            <person name="Postlethwait J."/>
            <person name="Bobe J."/>
            <person name="Guiguen Y."/>
        </authorList>
    </citation>
    <scope>NUCLEOTIDE SEQUENCE [LARGE SCALE GENOMIC DNA]</scope>
    <source>
        <strain evidence="3">M-15738</strain>
        <tissue evidence="3">Blood</tissue>
    </source>
</reference>
<evidence type="ECO:0000313" key="3">
    <source>
        <dbReference type="EMBL" id="KAG5267927.1"/>
    </source>
</evidence>
<organism evidence="3 4">
    <name type="scientific">Alosa alosa</name>
    <name type="common">allis shad</name>
    <dbReference type="NCBI Taxonomy" id="278164"/>
    <lineage>
        <taxon>Eukaryota</taxon>
        <taxon>Metazoa</taxon>
        <taxon>Chordata</taxon>
        <taxon>Craniata</taxon>
        <taxon>Vertebrata</taxon>
        <taxon>Euteleostomi</taxon>
        <taxon>Actinopterygii</taxon>
        <taxon>Neopterygii</taxon>
        <taxon>Teleostei</taxon>
        <taxon>Clupei</taxon>
        <taxon>Clupeiformes</taxon>
        <taxon>Clupeoidei</taxon>
        <taxon>Clupeidae</taxon>
        <taxon>Alosa</taxon>
    </lineage>
</organism>
<evidence type="ECO:0000256" key="2">
    <source>
        <dbReference type="SAM" id="Phobius"/>
    </source>
</evidence>